<comment type="caution">
    <text evidence="2">The sequence shown here is derived from an EMBL/GenBank/DDBJ whole genome shotgun (WGS) entry which is preliminary data.</text>
</comment>
<dbReference type="SUPFAM" id="SSF49464">
    <property type="entry name" value="Carboxypeptidase regulatory domain-like"/>
    <property type="match status" value="1"/>
</dbReference>
<evidence type="ECO:0000313" key="3">
    <source>
        <dbReference type="Proteomes" id="UP001597374"/>
    </source>
</evidence>
<sequence length="294" mass="33063">MERSIFLILLCCAFCSNLFAQSIKLQGKVINSDTGQPVAYTSIGVVGKELGTVANALGEFRFSVTPESINDADSVVISSVGFNRHVMPVSELQKGGVTIKLTPQAVTLKEVAVRPQKLKSKVLGKNDREYLTHSVYFTTYETIDDKLGREMGNIIALKKGCFVNDFNFYVSYNQFKSIKFRLNLYSVADGMPGQTLLKEDIIFDVKDQQKGWVKVDLRKYKLRFENLDKVAVTMQWLESIAADEKSKFFGFSTAISAAHKAVRREKSEAPWQKSSTYHSMYFNADCYKDTEAAD</sequence>
<feature type="chain" id="PRO_5046597779" evidence="1">
    <location>
        <begin position="21"/>
        <end position="294"/>
    </location>
</feature>
<name>A0ABW5CY02_9BACT</name>
<proteinExistence type="predicted"/>
<dbReference type="EMBL" id="JBHUIM010000002">
    <property type="protein sequence ID" value="MFD2247302.1"/>
    <property type="molecule type" value="Genomic_DNA"/>
</dbReference>
<dbReference type="Pfam" id="PF13715">
    <property type="entry name" value="CarbopepD_reg_2"/>
    <property type="match status" value="1"/>
</dbReference>
<gene>
    <name evidence="2" type="ORF">ACFSKP_13635</name>
</gene>
<evidence type="ECO:0000256" key="1">
    <source>
        <dbReference type="SAM" id="SignalP"/>
    </source>
</evidence>
<organism evidence="2 3">
    <name type="scientific">Pontibacter ruber</name>
    <dbReference type="NCBI Taxonomy" id="1343895"/>
    <lineage>
        <taxon>Bacteria</taxon>
        <taxon>Pseudomonadati</taxon>
        <taxon>Bacteroidota</taxon>
        <taxon>Cytophagia</taxon>
        <taxon>Cytophagales</taxon>
        <taxon>Hymenobacteraceae</taxon>
        <taxon>Pontibacter</taxon>
    </lineage>
</organism>
<reference evidence="3" key="1">
    <citation type="journal article" date="2019" name="Int. J. Syst. Evol. Microbiol.">
        <title>The Global Catalogue of Microorganisms (GCM) 10K type strain sequencing project: providing services to taxonomists for standard genome sequencing and annotation.</title>
        <authorList>
            <consortium name="The Broad Institute Genomics Platform"/>
            <consortium name="The Broad Institute Genome Sequencing Center for Infectious Disease"/>
            <person name="Wu L."/>
            <person name="Ma J."/>
        </authorList>
    </citation>
    <scope>NUCLEOTIDE SEQUENCE [LARGE SCALE GENOMIC DNA]</scope>
    <source>
        <strain evidence="3">CGMCC 4.1782</strain>
    </source>
</reference>
<feature type="signal peptide" evidence="1">
    <location>
        <begin position="1"/>
        <end position="20"/>
    </location>
</feature>
<dbReference type="InterPro" id="IPR008969">
    <property type="entry name" value="CarboxyPept-like_regulatory"/>
</dbReference>
<keyword evidence="1" id="KW-0732">Signal</keyword>
<protein>
    <submittedName>
        <fullName evidence="2">Carboxypeptidase-like regulatory domain-containing protein</fullName>
    </submittedName>
</protein>
<dbReference type="Proteomes" id="UP001597374">
    <property type="component" value="Unassembled WGS sequence"/>
</dbReference>
<keyword evidence="3" id="KW-1185">Reference proteome</keyword>
<evidence type="ECO:0000313" key="2">
    <source>
        <dbReference type="EMBL" id="MFD2247302.1"/>
    </source>
</evidence>
<accession>A0ABW5CY02</accession>
<dbReference type="RefSeq" id="WP_250430235.1">
    <property type="nucleotide sequence ID" value="NZ_JALPRR010000003.1"/>
</dbReference>